<dbReference type="STRING" id="40148.A0A0E0BJC6"/>
<dbReference type="Proteomes" id="UP000026961">
    <property type="component" value="Chromosome 11"/>
</dbReference>
<accession>A0A0E0BJC6</accession>
<proteinExistence type="predicted"/>
<name>A0A0E0BJC6_9ORYZ</name>
<reference evidence="3" key="2">
    <citation type="submission" date="2018-05" db="EMBL/GenBank/DDBJ databases">
        <title>OgluRS3 (Oryza glumaepatula Reference Sequence Version 3).</title>
        <authorList>
            <person name="Zhang J."/>
            <person name="Kudrna D."/>
            <person name="Lee S."/>
            <person name="Talag J."/>
            <person name="Welchert J."/>
            <person name="Wing R.A."/>
        </authorList>
    </citation>
    <scope>NUCLEOTIDE SEQUENCE [LARGE SCALE GENOMIC DNA]</scope>
</reference>
<reference evidence="3" key="1">
    <citation type="submission" date="2015-04" db="UniProtKB">
        <authorList>
            <consortium name="EnsemblPlants"/>
        </authorList>
    </citation>
    <scope>IDENTIFICATION</scope>
</reference>
<keyword evidence="2" id="KW-0812">Transmembrane</keyword>
<keyword evidence="2" id="KW-0472">Membrane</keyword>
<sequence>MAAEGAGRQRGGGRMAAAVGEEDDDPFGVNSINGRPEVRFINRYVLLQTCVLMAVRGLAFMVLTWSTVVFSVALSPCYRRRTSGTSP</sequence>
<protein>
    <submittedName>
        <fullName evidence="3">Uncharacterized protein</fullName>
    </submittedName>
</protein>
<organism evidence="3">
    <name type="scientific">Oryza glumipatula</name>
    <dbReference type="NCBI Taxonomy" id="40148"/>
    <lineage>
        <taxon>Eukaryota</taxon>
        <taxon>Viridiplantae</taxon>
        <taxon>Streptophyta</taxon>
        <taxon>Embryophyta</taxon>
        <taxon>Tracheophyta</taxon>
        <taxon>Spermatophyta</taxon>
        <taxon>Magnoliopsida</taxon>
        <taxon>Liliopsida</taxon>
        <taxon>Poales</taxon>
        <taxon>Poaceae</taxon>
        <taxon>BOP clade</taxon>
        <taxon>Oryzoideae</taxon>
        <taxon>Oryzeae</taxon>
        <taxon>Oryzinae</taxon>
        <taxon>Oryza</taxon>
    </lineage>
</organism>
<keyword evidence="2" id="KW-1133">Transmembrane helix</keyword>
<dbReference type="AlphaFoldDB" id="A0A0E0BJC6"/>
<feature type="region of interest" description="Disordered" evidence="1">
    <location>
        <begin position="1"/>
        <end position="22"/>
    </location>
</feature>
<feature type="transmembrane region" description="Helical" evidence="2">
    <location>
        <begin position="45"/>
        <end position="74"/>
    </location>
</feature>
<dbReference type="EnsemblPlants" id="OGLUM11G13990.1">
    <property type="protein sequence ID" value="OGLUM11G13990.1"/>
    <property type="gene ID" value="OGLUM11G13990"/>
</dbReference>
<dbReference type="Gramene" id="OGLUM11G13990.1">
    <property type="protein sequence ID" value="OGLUM11G13990.1"/>
    <property type="gene ID" value="OGLUM11G13990"/>
</dbReference>
<evidence type="ECO:0000313" key="4">
    <source>
        <dbReference type="Proteomes" id="UP000026961"/>
    </source>
</evidence>
<keyword evidence="4" id="KW-1185">Reference proteome</keyword>
<evidence type="ECO:0000313" key="3">
    <source>
        <dbReference type="EnsemblPlants" id="OGLUM11G13990.1"/>
    </source>
</evidence>
<evidence type="ECO:0000256" key="2">
    <source>
        <dbReference type="SAM" id="Phobius"/>
    </source>
</evidence>
<evidence type="ECO:0000256" key="1">
    <source>
        <dbReference type="SAM" id="MobiDB-lite"/>
    </source>
</evidence>
<dbReference type="HOGENOM" id="CLU_2487037_0_0_1"/>